<feature type="transmembrane region" description="Helical" evidence="8">
    <location>
        <begin position="362"/>
        <end position="383"/>
    </location>
</feature>
<dbReference type="EMBL" id="FXZA01000052">
    <property type="protein sequence ID" value="SMY01004.1"/>
    <property type="molecule type" value="Genomic_DNA"/>
</dbReference>
<dbReference type="AlphaFoldDB" id="A0A2H1KN81"/>
<evidence type="ECO:0000256" key="2">
    <source>
        <dbReference type="ARBA" id="ARBA00008583"/>
    </source>
</evidence>
<feature type="domain" description="Amino acid permease/ SLC12A" evidence="9">
    <location>
        <begin position="21"/>
        <end position="457"/>
    </location>
</feature>
<keyword evidence="3" id="KW-0813">Transport</keyword>
<accession>A0A2H1KN81</accession>
<feature type="transmembrane region" description="Helical" evidence="8">
    <location>
        <begin position="47"/>
        <end position="67"/>
    </location>
</feature>
<dbReference type="RefSeq" id="WP_101596930.1">
    <property type="nucleotide sequence ID" value="NZ_FXZA01000052.1"/>
</dbReference>
<sequence length="468" mass="50220">MKTNKHDEDPSLRATLTNRKMTMIAIGGVIGAGLFVGSGTANAEAGPAVLLAYGAVALIVIFVMRMLAEMAVADPTTGSFSTYAHKRLGAWAGTTVGWLYAYQWCVTIGFEAVVGAALVNSMLPGIPTWLCALVLMFSLIAVNLPRVESFGTFEFRFAMIKVAAIVVFLLIGALVILGLFPGTPAPGLDNLTGQGGFAPNGWAVVLTASMVVFFSFFGTEAVTIAAGEAKEPAKAVRRGMQTVVWRILLFYVGSIIVVVTLIPWNSTDVIESPYVAVLDSLNIPFASTIMNFIVLTAVLSCLNAGIYTSSRMIYSLAMRGEGPRILIRTNRSGTPIPAVLMASSVGLFTILANYFFPTEAVYEFLLASSGSVAVLVYLIITITHLKARPTLLREHPEGLTVKMWAYPTLDIVVLIALLAVITGMAFTESTFQSLILTLAVAIVVVIISLLWQRRRSPREGRVTSGLKH</sequence>
<feature type="transmembrane region" description="Helical" evidence="8">
    <location>
        <begin position="126"/>
        <end position="145"/>
    </location>
</feature>
<feature type="transmembrane region" description="Helical" evidence="8">
    <location>
        <begin position="336"/>
        <end position="356"/>
    </location>
</feature>
<feature type="transmembrane region" description="Helical" evidence="8">
    <location>
        <begin position="284"/>
        <end position="309"/>
    </location>
</feature>
<dbReference type="OrthoDB" id="5297508at2"/>
<comment type="similarity">
    <text evidence="2">Belongs to the amino acid-polyamine-organocation (APC) superfamily. Amino acid transporter (AAT) (TC 2.A.3.1) family.</text>
</comment>
<keyword evidence="7 8" id="KW-0472">Membrane</keyword>
<keyword evidence="6 8" id="KW-1133">Transmembrane helix</keyword>
<dbReference type="InterPro" id="IPR004840">
    <property type="entry name" value="Amino_acid_permease_CS"/>
</dbReference>
<reference evidence="10 11" key="1">
    <citation type="submission" date="2017-03" db="EMBL/GenBank/DDBJ databases">
        <authorList>
            <person name="Afonso C.L."/>
            <person name="Miller P.J."/>
            <person name="Scott M.A."/>
            <person name="Spackman E."/>
            <person name="Goraichik I."/>
            <person name="Dimitrov K.M."/>
            <person name="Suarez D.L."/>
            <person name="Swayne D.E."/>
        </authorList>
    </citation>
    <scope>NUCLEOTIDE SEQUENCE [LARGE SCALE GENOMIC DNA]</scope>
    <source>
        <strain evidence="10 11">Mu101</strain>
    </source>
</reference>
<dbReference type="Pfam" id="PF00324">
    <property type="entry name" value="AA_permease"/>
    <property type="match status" value="1"/>
</dbReference>
<evidence type="ECO:0000256" key="4">
    <source>
        <dbReference type="ARBA" id="ARBA00022692"/>
    </source>
</evidence>
<feature type="transmembrane region" description="Helical" evidence="8">
    <location>
        <begin position="21"/>
        <end position="41"/>
    </location>
</feature>
<evidence type="ECO:0000313" key="11">
    <source>
        <dbReference type="Proteomes" id="UP000234498"/>
    </source>
</evidence>
<dbReference type="GO" id="GO:0006865">
    <property type="term" value="P:amino acid transport"/>
    <property type="evidence" value="ECO:0007669"/>
    <property type="project" value="UniProtKB-KW"/>
</dbReference>
<feature type="transmembrane region" description="Helical" evidence="8">
    <location>
        <begin position="243"/>
        <end position="264"/>
    </location>
</feature>
<evidence type="ECO:0000256" key="6">
    <source>
        <dbReference type="ARBA" id="ARBA00022989"/>
    </source>
</evidence>
<evidence type="ECO:0000256" key="1">
    <source>
        <dbReference type="ARBA" id="ARBA00004141"/>
    </source>
</evidence>
<gene>
    <name evidence="10" type="ORF">BLIN101_03483</name>
</gene>
<keyword evidence="4 8" id="KW-0812">Transmembrane</keyword>
<dbReference type="InterPro" id="IPR004841">
    <property type="entry name" value="AA-permease/SLC12A_dom"/>
</dbReference>
<feature type="transmembrane region" description="Helical" evidence="8">
    <location>
        <begin position="431"/>
        <end position="451"/>
    </location>
</feature>
<comment type="subcellular location">
    <subcellularLocation>
        <location evidence="1">Membrane</location>
        <topology evidence="1">Multi-pass membrane protein</topology>
    </subcellularLocation>
</comment>
<feature type="transmembrane region" description="Helical" evidence="8">
    <location>
        <begin position="157"/>
        <end position="180"/>
    </location>
</feature>
<feature type="transmembrane region" description="Helical" evidence="8">
    <location>
        <begin position="88"/>
        <end position="114"/>
    </location>
</feature>
<feature type="transmembrane region" description="Helical" evidence="8">
    <location>
        <begin position="404"/>
        <end position="425"/>
    </location>
</feature>
<evidence type="ECO:0000259" key="9">
    <source>
        <dbReference type="Pfam" id="PF00324"/>
    </source>
</evidence>
<keyword evidence="5" id="KW-0029">Amino-acid transport</keyword>
<dbReference type="GO" id="GO:0055085">
    <property type="term" value="P:transmembrane transport"/>
    <property type="evidence" value="ECO:0007669"/>
    <property type="project" value="InterPro"/>
</dbReference>
<evidence type="ECO:0000313" key="10">
    <source>
        <dbReference type="EMBL" id="SMY01004.1"/>
    </source>
</evidence>
<dbReference type="PANTHER" id="PTHR43495">
    <property type="entry name" value="GABA PERMEASE"/>
    <property type="match status" value="1"/>
</dbReference>
<evidence type="ECO:0000256" key="3">
    <source>
        <dbReference type="ARBA" id="ARBA00022448"/>
    </source>
</evidence>
<dbReference type="Gene3D" id="1.20.1740.10">
    <property type="entry name" value="Amino acid/polyamine transporter I"/>
    <property type="match status" value="1"/>
</dbReference>
<feature type="transmembrane region" description="Helical" evidence="8">
    <location>
        <begin position="200"/>
        <end position="222"/>
    </location>
</feature>
<dbReference type="PIRSF" id="PIRSF006060">
    <property type="entry name" value="AA_transporter"/>
    <property type="match status" value="1"/>
</dbReference>
<name>A0A2H1KN81_BRELN</name>
<protein>
    <submittedName>
        <fullName evidence="10">GABA permease</fullName>
    </submittedName>
</protein>
<organism evidence="10 11">
    <name type="scientific">Brevibacterium linens</name>
    <dbReference type="NCBI Taxonomy" id="1703"/>
    <lineage>
        <taxon>Bacteria</taxon>
        <taxon>Bacillati</taxon>
        <taxon>Actinomycetota</taxon>
        <taxon>Actinomycetes</taxon>
        <taxon>Micrococcales</taxon>
        <taxon>Brevibacteriaceae</taxon>
        <taxon>Brevibacterium</taxon>
    </lineage>
</organism>
<evidence type="ECO:0000256" key="7">
    <source>
        <dbReference type="ARBA" id="ARBA00023136"/>
    </source>
</evidence>
<evidence type="ECO:0000256" key="8">
    <source>
        <dbReference type="SAM" id="Phobius"/>
    </source>
</evidence>
<dbReference type="Proteomes" id="UP000234498">
    <property type="component" value="Unassembled WGS sequence"/>
</dbReference>
<evidence type="ECO:0000256" key="5">
    <source>
        <dbReference type="ARBA" id="ARBA00022970"/>
    </source>
</evidence>
<dbReference type="PANTHER" id="PTHR43495:SF5">
    <property type="entry name" value="GAMMA-AMINOBUTYRIC ACID PERMEASE"/>
    <property type="match status" value="1"/>
</dbReference>
<dbReference type="PROSITE" id="PS00218">
    <property type="entry name" value="AMINO_ACID_PERMEASE_1"/>
    <property type="match status" value="1"/>
</dbReference>
<dbReference type="FunFam" id="1.20.1740.10:FF:000001">
    <property type="entry name" value="Amino acid permease"/>
    <property type="match status" value="1"/>
</dbReference>
<proteinExistence type="inferred from homology"/>
<dbReference type="GO" id="GO:0016020">
    <property type="term" value="C:membrane"/>
    <property type="evidence" value="ECO:0007669"/>
    <property type="project" value="UniProtKB-SubCell"/>
</dbReference>